<organism evidence="3 4">
    <name type="scientific">Diaporthe vaccinii</name>
    <dbReference type="NCBI Taxonomy" id="105482"/>
    <lineage>
        <taxon>Eukaryota</taxon>
        <taxon>Fungi</taxon>
        <taxon>Dikarya</taxon>
        <taxon>Ascomycota</taxon>
        <taxon>Pezizomycotina</taxon>
        <taxon>Sordariomycetes</taxon>
        <taxon>Sordariomycetidae</taxon>
        <taxon>Diaporthales</taxon>
        <taxon>Diaporthaceae</taxon>
        <taxon>Diaporthe</taxon>
        <taxon>Diaporthe eres species complex</taxon>
    </lineage>
</organism>
<dbReference type="EMBL" id="JBAWTH010000017">
    <property type="protein sequence ID" value="KAL2288298.1"/>
    <property type="molecule type" value="Genomic_DNA"/>
</dbReference>
<evidence type="ECO:0000313" key="3">
    <source>
        <dbReference type="EMBL" id="KAL2288298.1"/>
    </source>
</evidence>
<dbReference type="InterPro" id="IPR008928">
    <property type="entry name" value="6-hairpin_glycosidase_sf"/>
</dbReference>
<protein>
    <recommendedName>
        <fullName evidence="5">DUF1237 domain-containing protein</fullName>
    </recommendedName>
</protein>
<accession>A0ABR4F0T5</accession>
<evidence type="ECO:0008006" key="5">
    <source>
        <dbReference type="Google" id="ProtNLM"/>
    </source>
</evidence>
<dbReference type="SMART" id="SM01149">
    <property type="entry name" value="DUF1237"/>
    <property type="match status" value="1"/>
</dbReference>
<dbReference type="InterPro" id="IPR008313">
    <property type="entry name" value="GH125"/>
</dbReference>
<feature type="compositionally biased region" description="Acidic residues" evidence="1">
    <location>
        <begin position="177"/>
        <end position="197"/>
    </location>
</feature>
<dbReference type="Pfam" id="PF06824">
    <property type="entry name" value="Glyco_hydro_125"/>
    <property type="match status" value="1"/>
</dbReference>
<dbReference type="InterPro" id="IPR012341">
    <property type="entry name" value="6hp_glycosidase-like_sf"/>
</dbReference>
<comment type="caution">
    <text evidence="3">The sequence shown here is derived from an EMBL/GenBank/DDBJ whole genome shotgun (WGS) entry which is preliminary data.</text>
</comment>
<dbReference type="PANTHER" id="PTHR31047">
    <property type="entry name" value="MEIOTICALLY UP-REGULATED GENE 157 PROTEIN"/>
    <property type="match status" value="1"/>
</dbReference>
<gene>
    <name evidence="3" type="ORF">FJTKL_04352</name>
</gene>
<name>A0ABR4F0T5_9PEZI</name>
<dbReference type="PANTHER" id="PTHR31047:SF2">
    <property type="entry name" value="DUF1237 DOMAIN-CONTAINING PROTEIN"/>
    <property type="match status" value="1"/>
</dbReference>
<feature type="transmembrane region" description="Helical" evidence="2">
    <location>
        <begin position="104"/>
        <end position="120"/>
    </location>
</feature>
<evidence type="ECO:0000313" key="4">
    <source>
        <dbReference type="Proteomes" id="UP001600888"/>
    </source>
</evidence>
<sequence>MLLSRSTTQYLEHSSTTIFLNALCSARCSRLCWLVGRADDTLRHLAARALEPGLGTRLRVCGFIASVVWSTICSLYCSCSLDLGPVNNAHVVLVKMFSTRSTRLLILALFIAVAFLYIGWDRPLAWADAPDFATDPAAEGVTGGKIPAPPFNFGDASPGQKTPGSSGSSPPKVTDVYADDDDEDEPQVGVEQDEDSYDFERPTSPGDVPPPASANPEKVDGETTVTPGKVEEEAPKPTVECPVSFESYMGSQPGPKSTGSRQFPLVRPPPECRTFVVPELEEYITKMESVIKDPDLYRLFQNSYPNTLDTMVKWHGYAQDNGTDTTEELSYIITGDIDAMWLRDSASQLYSYLHFLSPESSSVGGSLNTLNSLWRGLINSHSRYIIISPYCHSFQPPPESGIPPTVNGAYHHNNPRPAYDPAEVFDCKWELDSLASFLQVSSGYYERTKDLAFFARYNWVDAVQAAVDAAAAMRVGTYDEEGRVLPSAWTFTGWTNRGSETLTNDGLGNPSKTNGMVRTAFRPSDDATIFQFLVPANMMFAKYLEEASIIMEMLADSSGAALPGMDAEKTELAANMTREMRSLAAGIRRGIDKDAVVEHRDFGEIFAYECDGFGGVNLMDDANIPSLLAMPLFGYARQSPKFTHPEGDGGKKTSRDYAAIYQNTRRFALSLANPYYAKGPEISAVGGPHLGPGKAWPMAALVAGMTAFDEETGLVGPKGKGGVEEVVAEQLGMVLNSTSGMGVVHESVNSWNGNSFTRAWFGWANGLMGELIIRIEEWEKKANKLSGDGLLGRSWQ</sequence>
<keyword evidence="4" id="KW-1185">Reference proteome</keyword>
<dbReference type="Gene3D" id="1.50.10.10">
    <property type="match status" value="1"/>
</dbReference>
<evidence type="ECO:0000256" key="1">
    <source>
        <dbReference type="SAM" id="MobiDB-lite"/>
    </source>
</evidence>
<dbReference type="SUPFAM" id="SSF48208">
    <property type="entry name" value="Six-hairpin glycosidases"/>
    <property type="match status" value="1"/>
</dbReference>
<dbReference type="Proteomes" id="UP001600888">
    <property type="component" value="Unassembled WGS sequence"/>
</dbReference>
<reference evidence="3 4" key="1">
    <citation type="submission" date="2024-03" db="EMBL/GenBank/DDBJ databases">
        <title>A high-quality draft genome sequence of Diaporthe vaccinii, a causative agent of upright dieback and viscid rot disease in cranberry plants.</title>
        <authorList>
            <person name="Sarrasin M."/>
            <person name="Lang B.F."/>
            <person name="Burger G."/>
        </authorList>
    </citation>
    <scope>NUCLEOTIDE SEQUENCE [LARGE SCALE GENOMIC DNA]</scope>
    <source>
        <strain evidence="3 4">IS7</strain>
    </source>
</reference>
<keyword evidence="2" id="KW-1133">Transmembrane helix</keyword>
<evidence type="ECO:0000256" key="2">
    <source>
        <dbReference type="SAM" id="Phobius"/>
    </source>
</evidence>
<proteinExistence type="predicted"/>
<feature type="compositionally biased region" description="Low complexity" evidence="1">
    <location>
        <begin position="157"/>
        <end position="176"/>
    </location>
</feature>
<feature type="region of interest" description="Disordered" evidence="1">
    <location>
        <begin position="138"/>
        <end position="237"/>
    </location>
</feature>
<keyword evidence="2" id="KW-0472">Membrane</keyword>
<keyword evidence="2" id="KW-0812">Transmembrane</keyword>